<feature type="domain" description="S1 motif" evidence="1">
    <location>
        <begin position="133"/>
        <end position="216"/>
    </location>
</feature>
<dbReference type="Gene3D" id="2.40.50.140">
    <property type="entry name" value="Nucleic acid-binding proteins"/>
    <property type="match status" value="1"/>
</dbReference>
<protein>
    <submittedName>
        <fullName evidence="2">Tetratricopeptide repeat protein 14-like protein</fullName>
    </submittedName>
</protein>
<dbReference type="GO" id="GO:0003676">
    <property type="term" value="F:nucleic acid binding"/>
    <property type="evidence" value="ECO:0007669"/>
    <property type="project" value="InterPro"/>
</dbReference>
<name>A0AAE1H4L1_9NEOP</name>
<dbReference type="PROSITE" id="PS50126">
    <property type="entry name" value="S1"/>
    <property type="match status" value="1"/>
</dbReference>
<reference evidence="2" key="1">
    <citation type="submission" date="2021-07" db="EMBL/GenBank/DDBJ databases">
        <authorList>
            <person name="Catto M.A."/>
            <person name="Jacobson A."/>
            <person name="Kennedy G."/>
            <person name="Labadie P."/>
            <person name="Hunt B.G."/>
            <person name="Srinivasan R."/>
        </authorList>
    </citation>
    <scope>NUCLEOTIDE SEQUENCE</scope>
    <source>
        <strain evidence="2">PL_HMW_Pooled</strain>
        <tissue evidence="2">Head</tissue>
    </source>
</reference>
<evidence type="ECO:0000313" key="3">
    <source>
        <dbReference type="Proteomes" id="UP001219518"/>
    </source>
</evidence>
<comment type="caution">
    <text evidence="2">The sequence shown here is derived from an EMBL/GenBank/DDBJ whole genome shotgun (WGS) entry which is preliminary data.</text>
</comment>
<dbReference type="InterPro" id="IPR003029">
    <property type="entry name" value="S1_domain"/>
</dbReference>
<reference evidence="2" key="2">
    <citation type="journal article" date="2023" name="BMC Genomics">
        <title>Pest status, molecular evolution, and epigenetic factors derived from the genome assembly of Frankliniella fusca, a thysanopteran phytovirus vector.</title>
        <authorList>
            <person name="Catto M.A."/>
            <person name="Labadie P.E."/>
            <person name="Jacobson A.L."/>
            <person name="Kennedy G.G."/>
            <person name="Srinivasan R."/>
            <person name="Hunt B.G."/>
        </authorList>
    </citation>
    <scope>NUCLEOTIDE SEQUENCE</scope>
    <source>
        <strain evidence="2">PL_HMW_Pooled</strain>
    </source>
</reference>
<dbReference type="InterPro" id="IPR039190">
    <property type="entry name" value="TTC14"/>
</dbReference>
<accession>A0AAE1H4L1</accession>
<proteinExistence type="predicted"/>
<keyword evidence="3" id="KW-1185">Reference proteome</keyword>
<dbReference type="InterPro" id="IPR012340">
    <property type="entry name" value="NA-bd_OB-fold"/>
</dbReference>
<dbReference type="AlphaFoldDB" id="A0AAE1H4L1"/>
<gene>
    <name evidence="2" type="ORF">KUF71_022971</name>
</gene>
<dbReference type="EMBL" id="JAHWGI010000325">
    <property type="protein sequence ID" value="KAK3913515.1"/>
    <property type="molecule type" value="Genomic_DNA"/>
</dbReference>
<sequence length="269" mass="30530">MTHWVNTMIDAPLSSELVGQTINFHGPQLQKIWEGERGEVDLQNMAIKSDFNSFQQRQKTLNFQDRGKRLKVQQFIVRNANSLFDLSFTEGHSEARKLPGEEDCYAALPPFETFLSLDRTSRVRHFFQNCKLGNIVIGTILSKTANGLMVKVLSIEDGDRIRFVGDLQIKAFCPVINLIPAVDKKKVSRTYLLNDAVCCEVIEVVPEADKLVLGMKGTMLPPGSDQHSRLGLIFSEDFPDVFSKYENLNTNIFLPYWCSVNNIISVRDR</sequence>
<evidence type="ECO:0000259" key="1">
    <source>
        <dbReference type="PROSITE" id="PS50126"/>
    </source>
</evidence>
<evidence type="ECO:0000313" key="2">
    <source>
        <dbReference type="EMBL" id="KAK3913515.1"/>
    </source>
</evidence>
<dbReference type="PANTHER" id="PTHR23184:SF9">
    <property type="entry name" value="TETRATRICOPEPTIDE REPEAT PROTEIN 14"/>
    <property type="match status" value="1"/>
</dbReference>
<organism evidence="2 3">
    <name type="scientific">Frankliniella fusca</name>
    <dbReference type="NCBI Taxonomy" id="407009"/>
    <lineage>
        <taxon>Eukaryota</taxon>
        <taxon>Metazoa</taxon>
        <taxon>Ecdysozoa</taxon>
        <taxon>Arthropoda</taxon>
        <taxon>Hexapoda</taxon>
        <taxon>Insecta</taxon>
        <taxon>Pterygota</taxon>
        <taxon>Neoptera</taxon>
        <taxon>Paraneoptera</taxon>
        <taxon>Thysanoptera</taxon>
        <taxon>Terebrantia</taxon>
        <taxon>Thripoidea</taxon>
        <taxon>Thripidae</taxon>
        <taxon>Frankliniella</taxon>
    </lineage>
</organism>
<dbReference type="Proteomes" id="UP001219518">
    <property type="component" value="Unassembled WGS sequence"/>
</dbReference>
<dbReference type="SMART" id="SM00316">
    <property type="entry name" value="S1"/>
    <property type="match status" value="1"/>
</dbReference>
<dbReference type="SUPFAM" id="SSF50249">
    <property type="entry name" value="Nucleic acid-binding proteins"/>
    <property type="match status" value="1"/>
</dbReference>
<dbReference type="PANTHER" id="PTHR23184">
    <property type="entry name" value="TETRATRICOPEPTIDE REPEAT PROTEIN 14"/>
    <property type="match status" value="1"/>
</dbReference>